<reference evidence="2" key="1">
    <citation type="submission" date="2020-04" db="EMBL/GenBank/DDBJ databases">
        <authorList>
            <person name="Zhang T."/>
        </authorList>
    </citation>
    <scope>NUCLEOTIDE SEQUENCE</scope>
    <source>
        <strain evidence="2">HKST-UBA01</strain>
    </source>
</reference>
<reference evidence="2" key="2">
    <citation type="journal article" date="2021" name="Microbiome">
        <title>Successional dynamics and alternative stable states in a saline activated sludge microbial community over 9 years.</title>
        <authorList>
            <person name="Wang Y."/>
            <person name="Ye J."/>
            <person name="Ju F."/>
            <person name="Liu L."/>
            <person name="Boyd J.A."/>
            <person name="Deng Y."/>
            <person name="Parks D.H."/>
            <person name="Jiang X."/>
            <person name="Yin X."/>
            <person name="Woodcroft B.J."/>
            <person name="Tyson G.W."/>
            <person name="Hugenholtz P."/>
            <person name="Polz M.F."/>
            <person name="Zhang T."/>
        </authorList>
    </citation>
    <scope>NUCLEOTIDE SEQUENCE</scope>
    <source>
        <strain evidence="2">HKST-UBA01</strain>
    </source>
</reference>
<dbReference type="AlphaFoldDB" id="A0A956M084"/>
<evidence type="ECO:0000256" key="1">
    <source>
        <dbReference type="SAM" id="MobiDB-lite"/>
    </source>
</evidence>
<organism evidence="2 3">
    <name type="scientific">Eiseniibacteriota bacterium</name>
    <dbReference type="NCBI Taxonomy" id="2212470"/>
    <lineage>
        <taxon>Bacteria</taxon>
        <taxon>Candidatus Eiseniibacteriota</taxon>
    </lineage>
</organism>
<dbReference type="EMBL" id="JAGQHR010000420">
    <property type="protein sequence ID" value="MCA9728573.1"/>
    <property type="molecule type" value="Genomic_DNA"/>
</dbReference>
<gene>
    <name evidence="2" type="ORF">KC729_12870</name>
</gene>
<dbReference type="Proteomes" id="UP000697710">
    <property type="component" value="Unassembled WGS sequence"/>
</dbReference>
<feature type="region of interest" description="Disordered" evidence="1">
    <location>
        <begin position="113"/>
        <end position="148"/>
    </location>
</feature>
<feature type="non-terminal residue" evidence="2">
    <location>
        <position position="220"/>
    </location>
</feature>
<name>A0A956M084_UNCEI</name>
<evidence type="ECO:0000313" key="2">
    <source>
        <dbReference type="EMBL" id="MCA9728573.1"/>
    </source>
</evidence>
<protein>
    <submittedName>
        <fullName evidence="2">Uncharacterized protein</fullName>
    </submittedName>
</protein>
<sequence>MNIGFQAGRVGWLWLGALSGLMLGLQVSESAAQDRSSSRKTLKQIGVMEQILDQVLIDSPNFLVPGRGNARGIFLEQFGVLLTFEASLVQKDWGDWDWKNEFKIEKDEDGNRVIVIPDPGDKSDEDEDEDSGSRRDRDRRRRPSEERLYEGGKQEVEDVLLDYGGTLTALDDDNWVAVAAFLKDSDYFLDQRISRLVMKAKMRDLREWDAGKISEDEMRK</sequence>
<proteinExistence type="predicted"/>
<accession>A0A956M084</accession>
<comment type="caution">
    <text evidence="2">The sequence shown here is derived from an EMBL/GenBank/DDBJ whole genome shotgun (WGS) entry which is preliminary data.</text>
</comment>
<evidence type="ECO:0000313" key="3">
    <source>
        <dbReference type="Proteomes" id="UP000697710"/>
    </source>
</evidence>